<dbReference type="Proteomes" id="UP000182658">
    <property type="component" value="Unassembled WGS sequence"/>
</dbReference>
<proteinExistence type="predicted"/>
<gene>
    <name evidence="2" type="ORF">CONLIGDRAFT_15128</name>
</gene>
<name>A0A1J7JZ30_9PEZI</name>
<dbReference type="OrthoDB" id="62952at2759"/>
<accession>A0A1J7JZ30</accession>
<protein>
    <submittedName>
        <fullName evidence="2">Uncharacterized protein</fullName>
    </submittedName>
</protein>
<reference evidence="2 3" key="1">
    <citation type="submission" date="2016-10" db="EMBL/GenBank/DDBJ databases">
        <title>Draft genome sequence of Coniochaeta ligniaria NRRL30616, a lignocellulolytic fungus for bioabatement of inhibitors in plant biomass hydrolysates.</title>
        <authorList>
            <consortium name="DOE Joint Genome Institute"/>
            <person name="Jimenez D.J."/>
            <person name="Hector R.E."/>
            <person name="Riley R."/>
            <person name="Sun H."/>
            <person name="Grigoriev I.V."/>
            <person name="Van Elsas J.D."/>
            <person name="Nichols N.N."/>
        </authorList>
    </citation>
    <scope>NUCLEOTIDE SEQUENCE [LARGE SCALE GENOMIC DNA]</scope>
    <source>
        <strain evidence="2 3">NRRL 30616</strain>
    </source>
</reference>
<evidence type="ECO:0000313" key="3">
    <source>
        <dbReference type="Proteomes" id="UP000182658"/>
    </source>
</evidence>
<evidence type="ECO:0000313" key="2">
    <source>
        <dbReference type="EMBL" id="OIW34676.1"/>
    </source>
</evidence>
<evidence type="ECO:0000256" key="1">
    <source>
        <dbReference type="SAM" id="MobiDB-lite"/>
    </source>
</evidence>
<feature type="region of interest" description="Disordered" evidence="1">
    <location>
        <begin position="1"/>
        <end position="25"/>
    </location>
</feature>
<dbReference type="InParanoid" id="A0A1J7JZ30"/>
<organism evidence="2 3">
    <name type="scientific">Coniochaeta ligniaria NRRL 30616</name>
    <dbReference type="NCBI Taxonomy" id="1408157"/>
    <lineage>
        <taxon>Eukaryota</taxon>
        <taxon>Fungi</taxon>
        <taxon>Dikarya</taxon>
        <taxon>Ascomycota</taxon>
        <taxon>Pezizomycotina</taxon>
        <taxon>Sordariomycetes</taxon>
        <taxon>Sordariomycetidae</taxon>
        <taxon>Coniochaetales</taxon>
        <taxon>Coniochaetaceae</taxon>
        <taxon>Coniochaeta</taxon>
    </lineage>
</organism>
<keyword evidence="3" id="KW-1185">Reference proteome</keyword>
<dbReference type="EMBL" id="KV875093">
    <property type="protein sequence ID" value="OIW34676.1"/>
    <property type="molecule type" value="Genomic_DNA"/>
</dbReference>
<sequence>MFDKERRGKQEALEQKWAREAKKEELEREWAREAELRRKRKAEGQPYTLIHHPCRKRARQDTEDDNVEKKEDGATASLSTNESSEVPTAHQELLAGFAEMQQVMDEKRRANRAAIGARVSDPEYDSDSSLEPLMPVYEPPTPAYNYPHDKGAMERWNPDWMRVLHGLLISCRQVREEALGVVYGENVFRVRQLEGEQRFLWEFMPEERRLRIRHIMIELRSDHRTSPDGPQRPDLLPNPWLWEPMIPNLVSIRILAQQPTKTETSFVDRSLLLRDHSEDCCIGVASAIALWLHMIKPTLEYFGSRILPSTMVMVDDNGSKEVGVLLERLLPSFRRIRTEEGEYTFKRDPQYDIHYGGYAGSHSGSTPPPPQCVCNENEGLAWYEHWRDQLIPL</sequence>
<feature type="compositionally biased region" description="Polar residues" evidence="1">
    <location>
        <begin position="76"/>
        <end position="86"/>
    </location>
</feature>
<dbReference type="AlphaFoldDB" id="A0A1J7JZ30"/>
<feature type="region of interest" description="Disordered" evidence="1">
    <location>
        <begin position="37"/>
        <end position="87"/>
    </location>
</feature>